<feature type="transmembrane region" description="Helical" evidence="8">
    <location>
        <begin position="83"/>
        <end position="101"/>
    </location>
</feature>
<dbReference type="AlphaFoldDB" id="A0A9W2ZT52"/>
<reference evidence="10" key="1">
    <citation type="submission" date="2025-08" db="UniProtKB">
        <authorList>
            <consortium name="RefSeq"/>
        </authorList>
    </citation>
    <scope>IDENTIFICATION</scope>
</reference>
<proteinExistence type="predicted"/>
<sequence length="102" mass="12159">MKTIVTESKSITWIQYFCVQIEDLEKSVAKCEERLDVIERLQRLTMMTHEERSELKQEKKLLEQTLVDNRKQLKSLRWENGKSMIISVMILGVLYAGWMMYS</sequence>
<dbReference type="GO" id="GO:0016020">
    <property type="term" value="C:membrane"/>
    <property type="evidence" value="ECO:0007669"/>
    <property type="project" value="UniProtKB-SubCell"/>
</dbReference>
<evidence type="ECO:0000313" key="10">
    <source>
        <dbReference type="RefSeq" id="XP_055878182.1"/>
    </source>
</evidence>
<keyword evidence="9" id="KW-1185">Reference proteome</keyword>
<organism evidence="9 10">
    <name type="scientific">Biomphalaria glabrata</name>
    <name type="common">Bloodfluke planorb</name>
    <name type="synonym">Freshwater snail</name>
    <dbReference type="NCBI Taxonomy" id="6526"/>
    <lineage>
        <taxon>Eukaryota</taxon>
        <taxon>Metazoa</taxon>
        <taxon>Spiralia</taxon>
        <taxon>Lophotrochozoa</taxon>
        <taxon>Mollusca</taxon>
        <taxon>Gastropoda</taxon>
        <taxon>Heterobranchia</taxon>
        <taxon>Euthyneura</taxon>
        <taxon>Panpulmonata</taxon>
        <taxon>Hygrophila</taxon>
        <taxon>Lymnaeoidea</taxon>
        <taxon>Planorbidae</taxon>
        <taxon>Biomphalaria</taxon>
    </lineage>
</organism>
<accession>A0A9W2ZT52</accession>
<dbReference type="GeneID" id="129924899"/>
<evidence type="ECO:0000256" key="8">
    <source>
        <dbReference type="SAM" id="Phobius"/>
    </source>
</evidence>
<comment type="subcellular location">
    <subcellularLocation>
        <location evidence="1">Membrane</location>
        <topology evidence="1">Single-pass membrane protein</topology>
    </subcellularLocation>
</comment>
<evidence type="ECO:0000256" key="2">
    <source>
        <dbReference type="ARBA" id="ARBA00022350"/>
    </source>
</evidence>
<dbReference type="Pfam" id="PF15188">
    <property type="entry name" value="CCDC-167"/>
    <property type="match status" value="1"/>
</dbReference>
<evidence type="ECO:0000256" key="7">
    <source>
        <dbReference type="SAM" id="Coils"/>
    </source>
</evidence>
<evidence type="ECO:0000256" key="3">
    <source>
        <dbReference type="ARBA" id="ARBA00022692"/>
    </source>
</evidence>
<evidence type="ECO:0000256" key="5">
    <source>
        <dbReference type="ARBA" id="ARBA00023054"/>
    </source>
</evidence>
<dbReference type="Proteomes" id="UP001165740">
    <property type="component" value="Chromosome 3"/>
</dbReference>
<gene>
    <name evidence="10" type="primary">LOC129924899</name>
</gene>
<protein>
    <recommendedName>
        <fullName evidence="2">Coiled-coil domain-containing protein 167</fullName>
    </recommendedName>
</protein>
<evidence type="ECO:0000256" key="1">
    <source>
        <dbReference type="ARBA" id="ARBA00004167"/>
    </source>
</evidence>
<keyword evidence="5 7" id="KW-0175">Coiled coil</keyword>
<dbReference type="OMA" id="HEERLEH"/>
<keyword evidence="4 8" id="KW-1133">Transmembrane helix</keyword>
<dbReference type="PANTHER" id="PTHR31759:SF1">
    <property type="entry name" value="COILED-COIL DOMAIN-CONTAINING PROTEIN 167"/>
    <property type="match status" value="1"/>
</dbReference>
<name>A0A9W2ZT52_BIOGL</name>
<evidence type="ECO:0000313" key="9">
    <source>
        <dbReference type="Proteomes" id="UP001165740"/>
    </source>
</evidence>
<evidence type="ECO:0000256" key="4">
    <source>
        <dbReference type="ARBA" id="ARBA00022989"/>
    </source>
</evidence>
<dbReference type="RefSeq" id="XP_055878182.1">
    <property type="nucleotide sequence ID" value="XM_056022207.1"/>
</dbReference>
<feature type="coiled-coil region" evidence="7">
    <location>
        <begin position="21"/>
        <end position="72"/>
    </location>
</feature>
<dbReference type="OrthoDB" id="6435278at2759"/>
<keyword evidence="6 8" id="KW-0472">Membrane</keyword>
<keyword evidence="3 8" id="KW-0812">Transmembrane</keyword>
<evidence type="ECO:0000256" key="6">
    <source>
        <dbReference type="ARBA" id="ARBA00023136"/>
    </source>
</evidence>
<dbReference type="PANTHER" id="PTHR31759">
    <property type="entry name" value="COILED-COIL DOMAIN-CONTAINING PROTEIN 167"/>
    <property type="match status" value="1"/>
</dbReference>
<dbReference type="InterPro" id="IPR028194">
    <property type="entry name" value="CC167"/>
</dbReference>